<reference evidence="1 2" key="2">
    <citation type="submission" date="2018-11" db="EMBL/GenBank/DDBJ databases">
        <authorList>
            <consortium name="Pathogen Informatics"/>
        </authorList>
    </citation>
    <scope>NUCLEOTIDE SEQUENCE [LARGE SCALE GENOMIC DNA]</scope>
    <source>
        <strain evidence="1 2">Egypt</strain>
    </source>
</reference>
<name>A0A183A3I6_9TREM</name>
<evidence type="ECO:0000313" key="3">
    <source>
        <dbReference type="WBParaSite" id="ECPE_0000152101-mRNA-1"/>
    </source>
</evidence>
<accession>A0A183A3I6</accession>
<reference evidence="3" key="1">
    <citation type="submission" date="2016-06" db="UniProtKB">
        <authorList>
            <consortium name="WormBaseParasite"/>
        </authorList>
    </citation>
    <scope>IDENTIFICATION</scope>
</reference>
<gene>
    <name evidence="1" type="ORF">ECPE_LOCUS1521</name>
</gene>
<organism evidence="3">
    <name type="scientific">Echinostoma caproni</name>
    <dbReference type="NCBI Taxonomy" id="27848"/>
    <lineage>
        <taxon>Eukaryota</taxon>
        <taxon>Metazoa</taxon>
        <taxon>Spiralia</taxon>
        <taxon>Lophotrochozoa</taxon>
        <taxon>Platyhelminthes</taxon>
        <taxon>Trematoda</taxon>
        <taxon>Digenea</taxon>
        <taxon>Plagiorchiida</taxon>
        <taxon>Echinostomata</taxon>
        <taxon>Echinostomatoidea</taxon>
        <taxon>Echinostomatidae</taxon>
        <taxon>Echinostoma</taxon>
    </lineage>
</organism>
<dbReference type="Proteomes" id="UP000272942">
    <property type="component" value="Unassembled WGS sequence"/>
</dbReference>
<sequence>MWLLDGILKCPEKVCPLYVEDIDYYDMYVSACQTSHLPNEPNAAKDFRQKPTEVASRHPDYCTVILQLSEKSVNLIEA</sequence>
<dbReference type="EMBL" id="UZAN01010411">
    <property type="protein sequence ID" value="VDP40549.1"/>
    <property type="molecule type" value="Genomic_DNA"/>
</dbReference>
<dbReference type="OrthoDB" id="286301at2759"/>
<dbReference type="AlphaFoldDB" id="A0A183A3I6"/>
<proteinExistence type="predicted"/>
<keyword evidence="2" id="KW-1185">Reference proteome</keyword>
<dbReference type="WBParaSite" id="ECPE_0000152101-mRNA-1">
    <property type="protein sequence ID" value="ECPE_0000152101-mRNA-1"/>
    <property type="gene ID" value="ECPE_0000152101"/>
</dbReference>
<evidence type="ECO:0000313" key="1">
    <source>
        <dbReference type="EMBL" id="VDP40549.1"/>
    </source>
</evidence>
<protein>
    <submittedName>
        <fullName evidence="3">Inositol-pentakisphosphate 2-kinase</fullName>
    </submittedName>
</protein>
<evidence type="ECO:0000313" key="2">
    <source>
        <dbReference type="Proteomes" id="UP000272942"/>
    </source>
</evidence>